<keyword evidence="3" id="KW-1185">Reference proteome</keyword>
<evidence type="ECO:0000313" key="3">
    <source>
        <dbReference type="Proteomes" id="UP000195080"/>
    </source>
</evidence>
<proteinExistence type="predicted"/>
<name>A0ABZ2T2X5_9ENTE</name>
<feature type="transmembrane region" description="Helical" evidence="1">
    <location>
        <begin position="38"/>
        <end position="57"/>
    </location>
</feature>
<keyword evidence="1" id="KW-1133">Transmembrane helix</keyword>
<sequence>MKLLSKFKLSIHFTVFLTTICSLKSVLSGIYLMDTYGILFLLNIFLASYVGLALGYWKKDKF</sequence>
<dbReference type="EMBL" id="CP147248">
    <property type="protein sequence ID" value="WYJ85731.1"/>
    <property type="molecule type" value="Genomic_DNA"/>
</dbReference>
<keyword evidence="1" id="KW-0472">Membrane</keyword>
<gene>
    <name evidence="2" type="ORF">A5866_000808</name>
</gene>
<reference evidence="3" key="1">
    <citation type="submission" date="2017-05" db="EMBL/GenBank/DDBJ databases">
        <title>The Genome Sequence of EEnterococcus faecalis 9F2_4866.</title>
        <authorList>
            <consortium name="The Broad Institute Genomics Platform"/>
            <consortium name="The Broad Institute Genomic Center for Infectious Diseases"/>
            <person name="Earl A."/>
            <person name="Manson A."/>
            <person name="Schwartman J."/>
            <person name="Gilmore M."/>
            <person name="Abouelleil A."/>
            <person name="Cao P."/>
            <person name="Chapman S."/>
            <person name="Cusick C."/>
            <person name="Shea T."/>
            <person name="Young S."/>
            <person name="Neafsey D."/>
            <person name="Nusbaum C."/>
            <person name="Birren B."/>
        </authorList>
    </citation>
    <scope>NUCLEOTIDE SEQUENCE [LARGE SCALE GENOMIC DNA]</scope>
    <source>
        <strain evidence="3">12C11_DIV0727</strain>
    </source>
</reference>
<organism evidence="2 3">
    <name type="scientific">Candidatus Enterococcus lemimoniae</name>
    <dbReference type="NCBI Taxonomy" id="1834167"/>
    <lineage>
        <taxon>Bacteria</taxon>
        <taxon>Bacillati</taxon>
        <taxon>Bacillota</taxon>
        <taxon>Bacilli</taxon>
        <taxon>Lactobacillales</taxon>
        <taxon>Enterococcaceae</taxon>
        <taxon>Enterococcus</taxon>
    </lineage>
</organism>
<protein>
    <submittedName>
        <fullName evidence="2">Uncharacterized protein</fullName>
    </submittedName>
</protein>
<evidence type="ECO:0000313" key="2">
    <source>
        <dbReference type="EMBL" id="WYJ85731.1"/>
    </source>
</evidence>
<keyword evidence="1" id="KW-0812">Transmembrane</keyword>
<dbReference type="Proteomes" id="UP000195080">
    <property type="component" value="Chromosome"/>
</dbReference>
<accession>A0ABZ2T2X5</accession>
<evidence type="ECO:0000256" key="1">
    <source>
        <dbReference type="SAM" id="Phobius"/>
    </source>
</evidence>